<protein>
    <submittedName>
        <fullName evidence="2">DUF3105 domain-containing protein</fullName>
    </submittedName>
</protein>
<feature type="transmembrane region" description="Helical" evidence="1">
    <location>
        <begin position="31"/>
        <end position="53"/>
    </location>
</feature>
<comment type="caution">
    <text evidence="2">The sequence shown here is derived from an EMBL/GenBank/DDBJ whole genome shotgun (WGS) entry which is preliminary data.</text>
</comment>
<organism evidence="2 3">
    <name type="scientific">Nocardiopsis sediminis</name>
    <dbReference type="NCBI Taxonomy" id="1778267"/>
    <lineage>
        <taxon>Bacteria</taxon>
        <taxon>Bacillati</taxon>
        <taxon>Actinomycetota</taxon>
        <taxon>Actinomycetes</taxon>
        <taxon>Streptosporangiales</taxon>
        <taxon>Nocardiopsidaceae</taxon>
        <taxon>Nocardiopsis</taxon>
    </lineage>
</organism>
<keyword evidence="1" id="KW-0472">Membrane</keyword>
<evidence type="ECO:0000313" key="3">
    <source>
        <dbReference type="Proteomes" id="UP001595847"/>
    </source>
</evidence>
<reference evidence="3" key="1">
    <citation type="journal article" date="2019" name="Int. J. Syst. Evol. Microbiol.">
        <title>The Global Catalogue of Microorganisms (GCM) 10K type strain sequencing project: providing services to taxonomists for standard genome sequencing and annotation.</title>
        <authorList>
            <consortium name="The Broad Institute Genomics Platform"/>
            <consortium name="The Broad Institute Genome Sequencing Center for Infectious Disease"/>
            <person name="Wu L."/>
            <person name="Ma J."/>
        </authorList>
    </citation>
    <scope>NUCLEOTIDE SEQUENCE [LARGE SCALE GENOMIC DNA]</scope>
    <source>
        <strain evidence="3">TBRC 1826</strain>
    </source>
</reference>
<dbReference type="Proteomes" id="UP001595847">
    <property type="component" value="Unassembled WGS sequence"/>
</dbReference>
<proteinExistence type="predicted"/>
<evidence type="ECO:0000256" key="1">
    <source>
        <dbReference type="SAM" id="Phobius"/>
    </source>
</evidence>
<dbReference type="InterPro" id="IPR021454">
    <property type="entry name" value="DUF3105"/>
</dbReference>
<keyword evidence="1" id="KW-1133">Transmembrane helix</keyword>
<dbReference type="RefSeq" id="WP_378538071.1">
    <property type="nucleotide sequence ID" value="NZ_JBHSBH010000015.1"/>
</dbReference>
<dbReference type="EMBL" id="JBHSBH010000015">
    <property type="protein sequence ID" value="MFC3999586.1"/>
    <property type="molecule type" value="Genomic_DNA"/>
</dbReference>
<keyword evidence="1" id="KW-0812">Transmembrane</keyword>
<dbReference type="Pfam" id="PF11303">
    <property type="entry name" value="DUF3105"/>
    <property type="match status" value="1"/>
</dbReference>
<gene>
    <name evidence="2" type="ORF">ACFOVU_26975</name>
</gene>
<sequence length="222" mass="24115">MAKNSAAAQRRRQKAEERRLQRIREERRRKILTISGVAGVAVVVLGLVGFGVYTEIDRRNIEGLRTFDDLTNEHVTETVDYEQTPPVGGDHHAIWQNCGAYDAPVPTMNAVHSLEHGAVWITYDPELPADQVEALNSLYSDGSYVLVSPFDEADMPAPIVASGWGTQVELDSADDDRLSKFLRAYERSSDVPEPGAACSGGLDMTAAELEEAGGIEALAGGM</sequence>
<keyword evidence="3" id="KW-1185">Reference proteome</keyword>
<evidence type="ECO:0000313" key="2">
    <source>
        <dbReference type="EMBL" id="MFC3999586.1"/>
    </source>
</evidence>
<accession>A0ABV8FY71</accession>
<name>A0ABV8FY71_9ACTN</name>